<name>A0AAN5ICK5_9BILA</name>
<comment type="caution">
    <text evidence="1">The sequence shown here is derived from an EMBL/GenBank/DDBJ whole genome shotgun (WGS) entry which is preliminary data.</text>
</comment>
<reference evidence="2" key="1">
    <citation type="submission" date="2022-10" db="EMBL/GenBank/DDBJ databases">
        <title>Genome assembly of Pristionchus species.</title>
        <authorList>
            <person name="Yoshida K."/>
            <person name="Sommer R.J."/>
        </authorList>
    </citation>
    <scope>NUCLEOTIDE SEQUENCE [LARGE SCALE GENOMIC DNA]</scope>
    <source>
        <strain evidence="2">RS5460</strain>
    </source>
</reference>
<evidence type="ECO:0000313" key="1">
    <source>
        <dbReference type="EMBL" id="GMR57751.1"/>
    </source>
</evidence>
<dbReference type="EMBL" id="BTRK01000006">
    <property type="protein sequence ID" value="GMR57751.1"/>
    <property type="molecule type" value="Genomic_DNA"/>
</dbReference>
<dbReference type="Proteomes" id="UP001328107">
    <property type="component" value="Unassembled WGS sequence"/>
</dbReference>
<evidence type="ECO:0000313" key="2">
    <source>
        <dbReference type="Proteomes" id="UP001328107"/>
    </source>
</evidence>
<sequence length="70" mass="8292">GRLGRQRKTFAARPTSSLRRITISNSGRLFSLFMNSCTQSWKRVETLARLLRSEQLLSVRRWNKIRSKPW</sequence>
<keyword evidence="2" id="KW-1185">Reference proteome</keyword>
<protein>
    <submittedName>
        <fullName evidence="1">Uncharacterized protein</fullName>
    </submittedName>
</protein>
<gene>
    <name evidence="1" type="ORF">PMAYCL1PPCAC_27946</name>
</gene>
<organism evidence="1 2">
    <name type="scientific">Pristionchus mayeri</name>
    <dbReference type="NCBI Taxonomy" id="1317129"/>
    <lineage>
        <taxon>Eukaryota</taxon>
        <taxon>Metazoa</taxon>
        <taxon>Ecdysozoa</taxon>
        <taxon>Nematoda</taxon>
        <taxon>Chromadorea</taxon>
        <taxon>Rhabditida</taxon>
        <taxon>Rhabditina</taxon>
        <taxon>Diplogasteromorpha</taxon>
        <taxon>Diplogasteroidea</taxon>
        <taxon>Neodiplogasteridae</taxon>
        <taxon>Pristionchus</taxon>
    </lineage>
</organism>
<accession>A0AAN5ICK5</accession>
<proteinExistence type="predicted"/>
<dbReference type="AlphaFoldDB" id="A0AAN5ICK5"/>
<feature type="non-terminal residue" evidence="1">
    <location>
        <position position="1"/>
    </location>
</feature>
<feature type="non-terminal residue" evidence="1">
    <location>
        <position position="70"/>
    </location>
</feature>